<evidence type="ECO:0000313" key="1">
    <source>
        <dbReference type="EMBL" id="GFT91567.1"/>
    </source>
</evidence>
<dbReference type="EMBL" id="BMAW01074313">
    <property type="protein sequence ID" value="GFT91567.1"/>
    <property type="molecule type" value="Genomic_DNA"/>
</dbReference>
<reference evidence="1" key="1">
    <citation type="submission" date="2020-08" db="EMBL/GenBank/DDBJ databases">
        <title>Multicomponent nature underlies the extraordinary mechanical properties of spider dragline silk.</title>
        <authorList>
            <person name="Kono N."/>
            <person name="Nakamura H."/>
            <person name="Mori M."/>
            <person name="Yoshida Y."/>
            <person name="Ohtoshi R."/>
            <person name="Malay A.D."/>
            <person name="Moran D.A.P."/>
            <person name="Tomita M."/>
            <person name="Numata K."/>
            <person name="Arakawa K."/>
        </authorList>
    </citation>
    <scope>NUCLEOTIDE SEQUENCE</scope>
</reference>
<accession>A0A8X6PXJ2</accession>
<name>A0A8X6PXJ2_NEPPI</name>
<protein>
    <submittedName>
        <fullName evidence="1">Uncharacterized protein</fullName>
    </submittedName>
</protein>
<organism evidence="1 2">
    <name type="scientific">Nephila pilipes</name>
    <name type="common">Giant wood spider</name>
    <name type="synonym">Nephila maculata</name>
    <dbReference type="NCBI Taxonomy" id="299642"/>
    <lineage>
        <taxon>Eukaryota</taxon>
        <taxon>Metazoa</taxon>
        <taxon>Ecdysozoa</taxon>
        <taxon>Arthropoda</taxon>
        <taxon>Chelicerata</taxon>
        <taxon>Arachnida</taxon>
        <taxon>Araneae</taxon>
        <taxon>Araneomorphae</taxon>
        <taxon>Entelegynae</taxon>
        <taxon>Araneoidea</taxon>
        <taxon>Nephilidae</taxon>
        <taxon>Nephila</taxon>
    </lineage>
</organism>
<gene>
    <name evidence="1" type="ORF">NPIL_172261</name>
</gene>
<dbReference type="Proteomes" id="UP000887013">
    <property type="component" value="Unassembled WGS sequence"/>
</dbReference>
<keyword evidence="2" id="KW-1185">Reference proteome</keyword>
<comment type="caution">
    <text evidence="1">The sequence shown here is derived from an EMBL/GenBank/DDBJ whole genome shotgun (WGS) entry which is preliminary data.</text>
</comment>
<evidence type="ECO:0000313" key="2">
    <source>
        <dbReference type="Proteomes" id="UP000887013"/>
    </source>
</evidence>
<sequence>DRAVCVMYDQIPPVPSCSGMRLMAPGSGYPLRGGSRLPEWCAQESRSPDPPNRRYR</sequence>
<dbReference type="AlphaFoldDB" id="A0A8X6PXJ2"/>
<proteinExistence type="predicted"/>
<feature type="non-terminal residue" evidence="1">
    <location>
        <position position="1"/>
    </location>
</feature>